<dbReference type="RefSeq" id="WP_145249079.1">
    <property type="nucleotide sequence ID" value="NZ_CP036278.1"/>
</dbReference>
<dbReference type="KEGG" id="amuc:Pan181_39640"/>
<organism evidence="2 3">
    <name type="scientific">Aeoliella mucimassa</name>
    <dbReference type="NCBI Taxonomy" id="2527972"/>
    <lineage>
        <taxon>Bacteria</taxon>
        <taxon>Pseudomonadati</taxon>
        <taxon>Planctomycetota</taxon>
        <taxon>Planctomycetia</taxon>
        <taxon>Pirellulales</taxon>
        <taxon>Lacipirellulaceae</taxon>
        <taxon>Aeoliella</taxon>
    </lineage>
</organism>
<protein>
    <recommendedName>
        <fullName evidence="4">DUF502 domain-containing protein</fullName>
    </recommendedName>
</protein>
<accession>A0A518ASN1</accession>
<dbReference type="Proteomes" id="UP000315750">
    <property type="component" value="Chromosome"/>
</dbReference>
<dbReference type="InterPro" id="IPR007462">
    <property type="entry name" value="COV1-like"/>
</dbReference>
<name>A0A518ASN1_9BACT</name>
<reference evidence="2 3" key="1">
    <citation type="submission" date="2019-02" db="EMBL/GenBank/DDBJ databases">
        <title>Deep-cultivation of Planctomycetes and their phenomic and genomic characterization uncovers novel biology.</title>
        <authorList>
            <person name="Wiegand S."/>
            <person name="Jogler M."/>
            <person name="Boedeker C."/>
            <person name="Pinto D."/>
            <person name="Vollmers J."/>
            <person name="Rivas-Marin E."/>
            <person name="Kohn T."/>
            <person name="Peeters S.H."/>
            <person name="Heuer A."/>
            <person name="Rast P."/>
            <person name="Oberbeckmann S."/>
            <person name="Bunk B."/>
            <person name="Jeske O."/>
            <person name="Meyerdierks A."/>
            <person name="Storesund J.E."/>
            <person name="Kallscheuer N."/>
            <person name="Luecker S."/>
            <person name="Lage O.M."/>
            <person name="Pohl T."/>
            <person name="Merkel B.J."/>
            <person name="Hornburger P."/>
            <person name="Mueller R.-W."/>
            <person name="Bruemmer F."/>
            <person name="Labrenz M."/>
            <person name="Spormann A.M."/>
            <person name="Op den Camp H."/>
            <person name="Overmann J."/>
            <person name="Amann R."/>
            <person name="Jetten M.S.M."/>
            <person name="Mascher T."/>
            <person name="Medema M.H."/>
            <person name="Devos D.P."/>
            <person name="Kaster A.-K."/>
            <person name="Ovreas L."/>
            <person name="Rohde M."/>
            <person name="Galperin M.Y."/>
            <person name="Jogler C."/>
        </authorList>
    </citation>
    <scope>NUCLEOTIDE SEQUENCE [LARGE SCALE GENOMIC DNA]</scope>
    <source>
        <strain evidence="2 3">Pan181</strain>
    </source>
</reference>
<feature type="transmembrane region" description="Helical" evidence="1">
    <location>
        <begin position="143"/>
        <end position="172"/>
    </location>
</feature>
<feature type="transmembrane region" description="Helical" evidence="1">
    <location>
        <begin position="22"/>
        <end position="43"/>
    </location>
</feature>
<keyword evidence="1" id="KW-0472">Membrane</keyword>
<evidence type="ECO:0000256" key="1">
    <source>
        <dbReference type="SAM" id="Phobius"/>
    </source>
</evidence>
<sequence>MAASNSTSTNSPKRPLDPFRRAVLRGLAVLLPPLLTIVIFVWVGNTVITYMLEPMEQVARGTLLRYATDIQPRNAAAELVQDSNANYNTYLIGDELYAKADDGKYVPVPVYDKVESVVGRAGSKEASEIYEAYIDEEYLQREYVIPVFLGVLVLVLYLLGKFLAAGVGRFLWSQMESLIKRLPLVSNVYSSVKQVTDFMFSDTELKATRVVAIEYPRRGIWTLAMVTGESFLDIRAAANEPVLSVLVPTSPMPFTGFTMTVRKSETIDLDITIDQALQFIVSCGVVVPPHQVSADVDGRDRILSVDSKPHSPTPTPPSSDE</sequence>
<dbReference type="PANTHER" id="PTHR31876:SF26">
    <property type="entry name" value="PROTEIN LIKE COV 2"/>
    <property type="match status" value="1"/>
</dbReference>
<keyword evidence="3" id="KW-1185">Reference proteome</keyword>
<dbReference type="EMBL" id="CP036278">
    <property type="protein sequence ID" value="QDU57742.1"/>
    <property type="molecule type" value="Genomic_DNA"/>
</dbReference>
<evidence type="ECO:0008006" key="4">
    <source>
        <dbReference type="Google" id="ProtNLM"/>
    </source>
</evidence>
<keyword evidence="1" id="KW-0812">Transmembrane</keyword>
<gene>
    <name evidence="2" type="ORF">Pan181_39640</name>
</gene>
<evidence type="ECO:0000313" key="3">
    <source>
        <dbReference type="Proteomes" id="UP000315750"/>
    </source>
</evidence>
<dbReference type="AlphaFoldDB" id="A0A518ASN1"/>
<dbReference type="OrthoDB" id="9780267at2"/>
<dbReference type="PANTHER" id="PTHR31876">
    <property type="entry name" value="COV-LIKE PROTEIN 1"/>
    <property type="match status" value="1"/>
</dbReference>
<proteinExistence type="predicted"/>
<keyword evidence="1" id="KW-1133">Transmembrane helix</keyword>
<evidence type="ECO:0000313" key="2">
    <source>
        <dbReference type="EMBL" id="QDU57742.1"/>
    </source>
</evidence>
<dbReference type="Pfam" id="PF04367">
    <property type="entry name" value="DUF502"/>
    <property type="match status" value="1"/>
</dbReference>